<dbReference type="InterPro" id="IPR003598">
    <property type="entry name" value="Ig_sub2"/>
</dbReference>
<feature type="domain" description="Ig-like" evidence="11">
    <location>
        <begin position="523"/>
        <end position="608"/>
    </location>
</feature>
<dbReference type="AlphaFoldDB" id="A0AAV6VV66"/>
<feature type="domain" description="Ig-like" evidence="11">
    <location>
        <begin position="238"/>
        <end position="329"/>
    </location>
</feature>
<evidence type="ECO:0000313" key="12">
    <source>
        <dbReference type="EMBL" id="KAG8200000.1"/>
    </source>
</evidence>
<dbReference type="PANTHER" id="PTHR45080:SF8">
    <property type="entry name" value="IG-LIKE DOMAIN-CONTAINING PROTEIN"/>
    <property type="match status" value="1"/>
</dbReference>
<keyword evidence="7" id="KW-0472">Membrane</keyword>
<protein>
    <recommendedName>
        <fullName evidence="11">Ig-like domain-containing protein</fullName>
    </recommendedName>
</protein>
<dbReference type="InterPro" id="IPR003599">
    <property type="entry name" value="Ig_sub"/>
</dbReference>
<feature type="domain" description="Ig-like" evidence="11">
    <location>
        <begin position="29"/>
        <end position="125"/>
    </location>
</feature>
<proteinExistence type="predicted"/>
<evidence type="ECO:0000256" key="1">
    <source>
        <dbReference type="ARBA" id="ARBA00004167"/>
    </source>
</evidence>
<feature type="domain" description="Ig-like" evidence="11">
    <location>
        <begin position="615"/>
        <end position="707"/>
    </location>
</feature>
<dbReference type="InterPro" id="IPR036179">
    <property type="entry name" value="Ig-like_dom_sf"/>
</dbReference>
<feature type="signal peptide" evidence="10">
    <location>
        <begin position="1"/>
        <end position="22"/>
    </location>
</feature>
<dbReference type="CDD" id="cd20958">
    <property type="entry name" value="IgI_5_Dscam"/>
    <property type="match status" value="1"/>
</dbReference>
<evidence type="ECO:0000256" key="4">
    <source>
        <dbReference type="ARBA" id="ARBA00022737"/>
    </source>
</evidence>
<keyword evidence="6" id="KW-1133">Transmembrane helix</keyword>
<keyword evidence="3 10" id="KW-0732">Signal</keyword>
<feature type="domain" description="Ig-like" evidence="11">
    <location>
        <begin position="131"/>
        <end position="221"/>
    </location>
</feature>
<dbReference type="GO" id="GO:0008046">
    <property type="term" value="F:axon guidance receptor activity"/>
    <property type="evidence" value="ECO:0007669"/>
    <property type="project" value="TreeGrafter"/>
</dbReference>
<feature type="domain" description="Ig-like" evidence="11">
    <location>
        <begin position="331"/>
        <end position="417"/>
    </location>
</feature>
<dbReference type="Proteomes" id="UP000827092">
    <property type="component" value="Unassembled WGS sequence"/>
</dbReference>
<dbReference type="PROSITE" id="PS50835">
    <property type="entry name" value="IG_LIKE"/>
    <property type="match status" value="7"/>
</dbReference>
<name>A0AAV6VV66_9ARAC</name>
<dbReference type="SMART" id="SM00408">
    <property type="entry name" value="IGc2"/>
    <property type="match status" value="6"/>
</dbReference>
<dbReference type="FunFam" id="2.60.40.10:FF:001049">
    <property type="entry name" value="Down syndrome cell adhesion molecule-like protein Dscam2"/>
    <property type="match status" value="1"/>
</dbReference>
<dbReference type="InterPro" id="IPR013098">
    <property type="entry name" value="Ig_I-set"/>
</dbReference>
<comment type="subcellular location">
    <subcellularLocation>
        <location evidence="1">Membrane</location>
        <topology evidence="1">Single-pass membrane protein</topology>
    </subcellularLocation>
</comment>
<organism evidence="12 13">
    <name type="scientific">Oedothorax gibbosus</name>
    <dbReference type="NCBI Taxonomy" id="931172"/>
    <lineage>
        <taxon>Eukaryota</taxon>
        <taxon>Metazoa</taxon>
        <taxon>Ecdysozoa</taxon>
        <taxon>Arthropoda</taxon>
        <taxon>Chelicerata</taxon>
        <taxon>Arachnida</taxon>
        <taxon>Araneae</taxon>
        <taxon>Araneomorphae</taxon>
        <taxon>Entelegynae</taxon>
        <taxon>Araneoidea</taxon>
        <taxon>Linyphiidae</taxon>
        <taxon>Erigoninae</taxon>
        <taxon>Oedothorax</taxon>
    </lineage>
</organism>
<evidence type="ECO:0000256" key="6">
    <source>
        <dbReference type="ARBA" id="ARBA00022989"/>
    </source>
</evidence>
<evidence type="ECO:0000256" key="8">
    <source>
        <dbReference type="ARBA" id="ARBA00023157"/>
    </source>
</evidence>
<evidence type="ECO:0000256" key="10">
    <source>
        <dbReference type="SAM" id="SignalP"/>
    </source>
</evidence>
<keyword evidence="5" id="KW-0130">Cell adhesion</keyword>
<dbReference type="PANTHER" id="PTHR45080">
    <property type="entry name" value="CONTACTIN 5"/>
    <property type="match status" value="1"/>
</dbReference>
<reference evidence="12 13" key="1">
    <citation type="journal article" date="2022" name="Nat. Ecol. Evol.">
        <title>A masculinizing supergene underlies an exaggerated male reproductive morph in a spider.</title>
        <authorList>
            <person name="Hendrickx F."/>
            <person name="De Corte Z."/>
            <person name="Sonet G."/>
            <person name="Van Belleghem S.M."/>
            <person name="Kostlbacher S."/>
            <person name="Vangestel C."/>
        </authorList>
    </citation>
    <scope>NUCLEOTIDE SEQUENCE [LARGE SCALE GENOMIC DNA]</scope>
    <source>
        <strain evidence="12">W744_W776</strain>
    </source>
</reference>
<dbReference type="GO" id="GO:0007156">
    <property type="term" value="P:homophilic cell adhesion via plasma membrane adhesion molecules"/>
    <property type="evidence" value="ECO:0007669"/>
    <property type="project" value="TreeGrafter"/>
</dbReference>
<accession>A0AAV6VV66</accession>
<keyword evidence="8" id="KW-1015">Disulfide bond</keyword>
<dbReference type="GO" id="GO:0005886">
    <property type="term" value="C:plasma membrane"/>
    <property type="evidence" value="ECO:0007669"/>
    <property type="project" value="TreeGrafter"/>
</dbReference>
<dbReference type="Gene3D" id="2.60.40.10">
    <property type="entry name" value="Immunoglobulins"/>
    <property type="match status" value="7"/>
</dbReference>
<dbReference type="GO" id="GO:0043025">
    <property type="term" value="C:neuronal cell body"/>
    <property type="evidence" value="ECO:0007669"/>
    <property type="project" value="TreeGrafter"/>
</dbReference>
<evidence type="ECO:0000256" key="9">
    <source>
        <dbReference type="ARBA" id="ARBA00023319"/>
    </source>
</evidence>
<feature type="domain" description="Ig-like" evidence="11">
    <location>
        <begin position="423"/>
        <end position="519"/>
    </location>
</feature>
<dbReference type="GO" id="GO:0030424">
    <property type="term" value="C:axon"/>
    <property type="evidence" value="ECO:0007669"/>
    <property type="project" value="TreeGrafter"/>
</dbReference>
<dbReference type="GO" id="GO:0050808">
    <property type="term" value="P:synapse organization"/>
    <property type="evidence" value="ECO:0007669"/>
    <property type="project" value="TreeGrafter"/>
</dbReference>
<evidence type="ECO:0000313" key="13">
    <source>
        <dbReference type="Proteomes" id="UP000827092"/>
    </source>
</evidence>
<dbReference type="InterPro" id="IPR007110">
    <property type="entry name" value="Ig-like_dom"/>
</dbReference>
<evidence type="ECO:0000256" key="3">
    <source>
        <dbReference type="ARBA" id="ARBA00022729"/>
    </source>
</evidence>
<keyword evidence="13" id="KW-1185">Reference proteome</keyword>
<evidence type="ECO:0000256" key="2">
    <source>
        <dbReference type="ARBA" id="ARBA00022692"/>
    </source>
</evidence>
<comment type="caution">
    <text evidence="12">The sequence shown here is derived from an EMBL/GenBank/DDBJ whole genome shotgun (WGS) entry which is preliminary data.</text>
</comment>
<dbReference type="CDD" id="cd20956">
    <property type="entry name" value="IgI_4_Dscam"/>
    <property type="match status" value="1"/>
</dbReference>
<dbReference type="InterPro" id="IPR013783">
    <property type="entry name" value="Ig-like_fold"/>
</dbReference>
<keyword evidence="4" id="KW-0677">Repeat</keyword>
<sequence length="707" mass="77996">MKCFYFLAFFALILHKIDLTSAADDQQGPRFIQEPPRNRVDFANGTGTVLTCGAHGNPQPKITWLTSGNIPVTDVPGLRHVRPDGSLVFLPFRPEEYRQDVHDAPYRCAATNSVGTALSREARVRGVVQQPYSVDVYDEFVIRGNTAVLKCHVPGLVQDYVTVTSWIRDGSFVIRPTSLAGDRFSIFQTGELHIRRVDHADGIQKYRCEARHRLTGETVLSATSGRLFVTETFKDVAPRISDSKRILRIPEGETLEAPCASQGFPLPTYEWFKKETRDRLVPLQIGNRLLQLDGTLVLREARVEDSGHYLCKVLNSAGTDSAETEILVTAPLSVQIVPKIQSVDVGKSATFNCTTSGHPVVSIEWWKDGKPLRAGQTIEFPSRDVVRLTSVQRDDKGMFQCFVSNDFDSAQATSQLTLGDYPPTLLETFSELTIEPGPSVTLKCVAQGNPLPQITWTLDSRTIPESTRYRLGDYVRTGGDSSEVVSYVNITSVRPEDGGVYECTASNDVGKAVHAGRVNVFGPPFVRAMNNVSVVAGDTMRLQCPVGGHPIESIKWEMNNARLPLNHRQKVFPNGTLLVRNVEKLSDTGPYKCSASNSDGISAENSLFVKVLVRPLIEPFTFPKSLQTGQRFNVLCTVTEGDPPIKIQWIKDGQRTFLTTNTEGVKSLPVTDYSNTLVFDSLAPEHRGNYTCVAKNAAGTMSHTASM</sequence>
<dbReference type="SUPFAM" id="SSF48726">
    <property type="entry name" value="Immunoglobulin"/>
    <property type="match status" value="7"/>
</dbReference>
<evidence type="ECO:0000256" key="5">
    <source>
        <dbReference type="ARBA" id="ARBA00022889"/>
    </source>
</evidence>
<feature type="non-terminal residue" evidence="12">
    <location>
        <position position="707"/>
    </location>
</feature>
<dbReference type="SMART" id="SM00409">
    <property type="entry name" value="IG"/>
    <property type="match status" value="7"/>
</dbReference>
<feature type="chain" id="PRO_5043574455" description="Ig-like domain-containing protein" evidence="10">
    <location>
        <begin position="23"/>
        <end position="707"/>
    </location>
</feature>
<dbReference type="Pfam" id="PF13927">
    <property type="entry name" value="Ig_3"/>
    <property type="match status" value="2"/>
</dbReference>
<dbReference type="FunFam" id="2.60.40.10:FF:000333">
    <property type="entry name" value="Down syndrome cell adhesion molecule"/>
    <property type="match status" value="1"/>
</dbReference>
<dbReference type="FunFam" id="2.60.40.10:FF:000017">
    <property type="entry name" value="Down syndrome cell adhesion molecule b"/>
    <property type="match status" value="1"/>
</dbReference>
<dbReference type="FunFam" id="2.60.40.10:FF:000324">
    <property type="entry name" value="Down syndrome cell adhesion molecule, isoform D"/>
    <property type="match status" value="1"/>
</dbReference>
<dbReference type="InterPro" id="IPR050958">
    <property type="entry name" value="Cell_Adh-Cytoskel_Orgn"/>
</dbReference>
<dbReference type="Pfam" id="PF07679">
    <property type="entry name" value="I-set"/>
    <property type="match status" value="4"/>
</dbReference>
<keyword evidence="2" id="KW-0812">Transmembrane</keyword>
<evidence type="ECO:0000256" key="7">
    <source>
        <dbReference type="ARBA" id="ARBA00023136"/>
    </source>
</evidence>
<evidence type="ECO:0000259" key="11">
    <source>
        <dbReference type="PROSITE" id="PS50835"/>
    </source>
</evidence>
<keyword evidence="9" id="KW-0393">Immunoglobulin domain</keyword>
<dbReference type="EMBL" id="JAFNEN010000022">
    <property type="protein sequence ID" value="KAG8200000.1"/>
    <property type="molecule type" value="Genomic_DNA"/>
</dbReference>
<gene>
    <name evidence="12" type="ORF">JTE90_006239</name>
</gene>